<protein>
    <recommendedName>
        <fullName evidence="4">ADP-ribosylglycohydrolase</fullName>
    </recommendedName>
</protein>
<dbReference type="EMBL" id="PDNB01000052">
    <property type="protein sequence ID" value="PGH12896.1"/>
    <property type="molecule type" value="Genomic_DNA"/>
</dbReference>
<dbReference type="OrthoDB" id="2021138at2759"/>
<gene>
    <name evidence="2" type="ORF">AJ79_03996</name>
</gene>
<dbReference type="AlphaFoldDB" id="A0A2B7XUK8"/>
<dbReference type="PANTHER" id="PTHR16222:SF28">
    <property type="entry name" value="ADP-RIBOSYLGLYCOHYDROLASE"/>
    <property type="match status" value="1"/>
</dbReference>
<accession>A0A2B7XUK8</accession>
<keyword evidence="1" id="KW-0460">Magnesium</keyword>
<dbReference type="Gene3D" id="1.10.4080.10">
    <property type="entry name" value="ADP-ribosylation/Crystallin J1"/>
    <property type="match status" value="1"/>
</dbReference>
<evidence type="ECO:0000313" key="3">
    <source>
        <dbReference type="Proteomes" id="UP000223968"/>
    </source>
</evidence>
<sequence length="480" mass="53367">MSSPSSGLKYLTLHPFVRAAVQDKIKGTIVGSALGDCIGLYTEFLPKSEARRAYPDGKFQLIDPPTEFRNDGHRTVRTSNKLQKAWTDDTDHALLIILSYLHHDGKELSPQDIAKHLRIWVEQGLRCLDRPPCGLGKTVGTVVYNKDYLSNPAQIAYDCWVKSNRNIAPNGSLMRTHPLGVICLAATLPETFRTATNYSIITHADPRCIVACCTVTGLVRGILRGEVLHEGNVDGIIEEAFEWVDEWVRKGRSDVGCNTEDDELHQQGALLDRNEYSKHAKVSSFEELELDDSQKMGYVYKAFGAAILALRLGMRQAPYYGYEHDAQLPRSTVFENIITRLTYAGGDADTNACVAGALLGSWLGYHCLPPQWRDGMQHVDWMVEKCRALGQIVGVEEDVSAVDCGQLPRYIYKGSEDPDTAIDGGKGLMSAEELKERDKEFMHQYLLRSAQATEREKKTLEAAEGKKKTLLGGMLSSLRG</sequence>
<reference evidence="2 3" key="1">
    <citation type="submission" date="2017-10" db="EMBL/GenBank/DDBJ databases">
        <title>Comparative genomics in systemic dimorphic fungi from Ajellomycetaceae.</title>
        <authorList>
            <person name="Munoz J.F."/>
            <person name="Mcewen J.G."/>
            <person name="Clay O.K."/>
            <person name="Cuomo C.A."/>
        </authorList>
    </citation>
    <scope>NUCLEOTIDE SEQUENCE [LARGE SCALE GENOMIC DNA]</scope>
    <source>
        <strain evidence="2 3">UAMH5409</strain>
    </source>
</reference>
<dbReference type="InterPro" id="IPR050792">
    <property type="entry name" value="ADP-ribosylglycohydrolase"/>
</dbReference>
<organism evidence="2 3">
    <name type="scientific">Helicocarpus griseus UAMH5409</name>
    <dbReference type="NCBI Taxonomy" id="1447875"/>
    <lineage>
        <taxon>Eukaryota</taxon>
        <taxon>Fungi</taxon>
        <taxon>Dikarya</taxon>
        <taxon>Ascomycota</taxon>
        <taxon>Pezizomycotina</taxon>
        <taxon>Eurotiomycetes</taxon>
        <taxon>Eurotiomycetidae</taxon>
        <taxon>Onygenales</taxon>
        <taxon>Ajellomycetaceae</taxon>
        <taxon>Helicocarpus</taxon>
    </lineage>
</organism>
<comment type="cofactor">
    <cofactor evidence="1">
        <name>Mg(2+)</name>
        <dbReference type="ChEBI" id="CHEBI:18420"/>
    </cofactor>
    <text evidence="1">Binds 2 magnesium ions per subunit.</text>
</comment>
<evidence type="ECO:0000256" key="1">
    <source>
        <dbReference type="PIRSR" id="PIRSR605502-1"/>
    </source>
</evidence>
<dbReference type="InterPro" id="IPR005502">
    <property type="entry name" value="Ribosyl_crysJ1"/>
</dbReference>
<feature type="binding site" evidence="1">
    <location>
        <position position="88"/>
    </location>
    <ligand>
        <name>Mg(2+)</name>
        <dbReference type="ChEBI" id="CHEBI:18420"/>
        <label>1</label>
    </ligand>
</feature>
<feature type="binding site" evidence="1">
    <location>
        <position position="350"/>
    </location>
    <ligand>
        <name>Mg(2+)</name>
        <dbReference type="ChEBI" id="CHEBI:18420"/>
        <label>1</label>
    </ligand>
</feature>
<keyword evidence="1" id="KW-0479">Metal-binding</keyword>
<comment type="caution">
    <text evidence="2">The sequence shown here is derived from an EMBL/GenBank/DDBJ whole genome shotgun (WGS) entry which is preliminary data.</text>
</comment>
<evidence type="ECO:0008006" key="4">
    <source>
        <dbReference type="Google" id="ProtNLM"/>
    </source>
</evidence>
<dbReference type="GO" id="GO:0046872">
    <property type="term" value="F:metal ion binding"/>
    <property type="evidence" value="ECO:0007669"/>
    <property type="project" value="UniProtKB-KW"/>
</dbReference>
<proteinExistence type="predicted"/>
<feature type="binding site" evidence="1">
    <location>
        <position position="87"/>
    </location>
    <ligand>
        <name>Mg(2+)</name>
        <dbReference type="ChEBI" id="CHEBI:18420"/>
        <label>1</label>
    </ligand>
</feature>
<name>A0A2B7XUK8_9EURO</name>
<feature type="binding site" evidence="1">
    <location>
        <position position="349"/>
    </location>
    <ligand>
        <name>Mg(2+)</name>
        <dbReference type="ChEBI" id="CHEBI:18420"/>
        <label>1</label>
    </ligand>
</feature>
<dbReference type="Pfam" id="PF03747">
    <property type="entry name" value="ADP_ribosyl_GH"/>
    <property type="match status" value="1"/>
</dbReference>
<feature type="binding site" evidence="1">
    <location>
        <position position="89"/>
    </location>
    <ligand>
        <name>Mg(2+)</name>
        <dbReference type="ChEBI" id="CHEBI:18420"/>
        <label>1</label>
    </ligand>
</feature>
<dbReference type="STRING" id="1447875.A0A2B7XUK8"/>
<dbReference type="PANTHER" id="PTHR16222">
    <property type="entry name" value="ADP-RIBOSYLGLYCOHYDROLASE"/>
    <property type="match status" value="1"/>
</dbReference>
<dbReference type="InterPro" id="IPR036705">
    <property type="entry name" value="Ribosyl_crysJ1_sf"/>
</dbReference>
<keyword evidence="3" id="KW-1185">Reference proteome</keyword>
<feature type="binding site" evidence="1">
    <location>
        <position position="347"/>
    </location>
    <ligand>
        <name>Mg(2+)</name>
        <dbReference type="ChEBI" id="CHEBI:18420"/>
        <label>1</label>
    </ligand>
</feature>
<dbReference type="Proteomes" id="UP000223968">
    <property type="component" value="Unassembled WGS sequence"/>
</dbReference>
<dbReference type="SUPFAM" id="SSF101478">
    <property type="entry name" value="ADP-ribosylglycohydrolase"/>
    <property type="match status" value="1"/>
</dbReference>
<evidence type="ECO:0000313" key="2">
    <source>
        <dbReference type="EMBL" id="PGH12896.1"/>
    </source>
</evidence>